<keyword evidence="2" id="KW-0285">Flavoprotein</keyword>
<accession>E3H2P1</accession>
<dbReference type="SUPFAM" id="SSF51905">
    <property type="entry name" value="FAD/NAD(P)-binding domain"/>
    <property type="match status" value="1"/>
</dbReference>
<evidence type="ECO:0000313" key="5">
    <source>
        <dbReference type="EMBL" id="ADP40310.1"/>
    </source>
</evidence>
<dbReference type="PRINTS" id="PR00420">
    <property type="entry name" value="RNGMNOXGNASE"/>
</dbReference>
<dbReference type="GO" id="GO:0016709">
    <property type="term" value="F:oxidoreductase activity, acting on paired donors, with incorporation or reduction of molecular oxygen, NAD(P)H as one donor, and incorporation of one atom of oxygen"/>
    <property type="evidence" value="ECO:0007669"/>
    <property type="project" value="UniProtKB-ARBA"/>
</dbReference>
<dbReference type="Gene3D" id="3.30.70.2450">
    <property type="match status" value="1"/>
</dbReference>
<dbReference type="PANTHER" id="PTHR43004:SF19">
    <property type="entry name" value="BINDING MONOOXYGENASE, PUTATIVE (JCVI)-RELATED"/>
    <property type="match status" value="1"/>
</dbReference>
<dbReference type="Gene3D" id="3.50.50.60">
    <property type="entry name" value="FAD/NAD(P)-binding domain"/>
    <property type="match status" value="1"/>
</dbReference>
<evidence type="ECO:0000256" key="3">
    <source>
        <dbReference type="ARBA" id="ARBA00022827"/>
    </source>
</evidence>
<dbReference type="eggNOG" id="COG0654">
    <property type="taxonomic scope" value="Bacteria"/>
</dbReference>
<keyword evidence="3" id="KW-0274">FAD</keyword>
<evidence type="ECO:0000313" key="6">
    <source>
        <dbReference type="Proteomes" id="UP000000387"/>
    </source>
</evidence>
<dbReference type="Proteomes" id="UP000000387">
    <property type="component" value="Chromosome"/>
</dbReference>
<protein>
    <submittedName>
        <fullName evidence="5">FAD binding domain protein</fullName>
    </submittedName>
</protein>
<comment type="cofactor">
    <cofactor evidence="1">
        <name>FAD</name>
        <dbReference type="ChEBI" id="CHEBI:57692"/>
    </cofactor>
</comment>
<dbReference type="KEGG" id="rdn:HMPREF0733_10852"/>
<evidence type="ECO:0000256" key="1">
    <source>
        <dbReference type="ARBA" id="ARBA00001974"/>
    </source>
</evidence>
<dbReference type="AlphaFoldDB" id="E3H2P1"/>
<gene>
    <name evidence="5" type="ordered locus">HMPREF0733_10852</name>
</gene>
<dbReference type="Pfam" id="PF01494">
    <property type="entry name" value="FAD_binding_3"/>
    <property type="match status" value="1"/>
</dbReference>
<feature type="domain" description="FAD-binding" evidence="4">
    <location>
        <begin position="15"/>
        <end position="348"/>
    </location>
</feature>
<dbReference type="HOGENOM" id="CLU_009665_20_3_11"/>
<organism evidence="5 6">
    <name type="scientific">Rothia dentocariosa (strain ATCC 17931 / CDC X599 / XDIA)</name>
    <dbReference type="NCBI Taxonomy" id="762948"/>
    <lineage>
        <taxon>Bacteria</taxon>
        <taxon>Bacillati</taxon>
        <taxon>Actinomycetota</taxon>
        <taxon>Actinomycetes</taxon>
        <taxon>Micrococcales</taxon>
        <taxon>Micrococcaceae</taxon>
        <taxon>Rothia</taxon>
    </lineage>
</organism>
<dbReference type="InterPro" id="IPR036188">
    <property type="entry name" value="FAD/NAD-bd_sf"/>
</dbReference>
<dbReference type="PANTHER" id="PTHR43004">
    <property type="entry name" value="TRK SYSTEM POTASSIUM UPTAKE PROTEIN"/>
    <property type="match status" value="1"/>
</dbReference>
<sequence length="492" mass="54104">MLYLKGANVKDVENFDVLIVGAGPVGLVVASELARAGVTATIIDRREKYTRHSKANVIWPRSLELLARLGLTDILARQARQVQAGKFHRDGQVIASYNFSDLVDTPYPFALTMPQPVTETAIEQHLRQSGVFVDRGTELVDLEQKDHAVEVTLRRSDGTLDQRQFAWVIGTDGSSSTVREKSNISFNGEVVPVIFTLVDAYASGLPANEAGYYFGMRGRLAIAPIGPDLFRFATSAFTPESVDSVTETLQDLLEEMNISGQVNRVRYAAQFQASVKQASTYRSGRVLLAGDAAHLSTPASGQGMNTGFQDAVALGWRLAHILLGHLDQSSLDEYDKERRSHVDGVLAWTRAQTAQVDENAQAEAPGMGMPSPRQMAQLDVCYGEDGIRIPPLPESVLRYRDGYDPAAPSVLLTPGAVYSAEQWRQEVARIRSVAPAYFQIIDLADTALEPRFTSIIGQGREAFIVRPDQHLQLRLDPCNLSADTFTELGWKR</sequence>
<dbReference type="InterPro" id="IPR050641">
    <property type="entry name" value="RIFMO-like"/>
</dbReference>
<dbReference type="InterPro" id="IPR002938">
    <property type="entry name" value="FAD-bd"/>
</dbReference>
<dbReference type="EMBL" id="CP002280">
    <property type="protein sequence ID" value="ADP40310.1"/>
    <property type="molecule type" value="Genomic_DNA"/>
</dbReference>
<proteinExistence type="predicted"/>
<evidence type="ECO:0000256" key="2">
    <source>
        <dbReference type="ARBA" id="ARBA00022630"/>
    </source>
</evidence>
<evidence type="ECO:0000259" key="4">
    <source>
        <dbReference type="Pfam" id="PF01494"/>
    </source>
</evidence>
<name>E3H2P1_ROTDC</name>
<reference evidence="6" key="1">
    <citation type="submission" date="2010-10" db="EMBL/GenBank/DDBJ databases">
        <title>The complete genome of Rothia dentocariosa ATCC 17931.</title>
        <authorList>
            <person name="Muzny D."/>
            <person name="Qin X."/>
            <person name="Buhay C."/>
            <person name="Dugan-Rocha S."/>
            <person name="Ding Y."/>
            <person name="Chen G."/>
            <person name="Hawes A."/>
            <person name="Holder M."/>
            <person name="Jhangiani S."/>
            <person name="Johnson A."/>
            <person name="Khan Z."/>
            <person name="Li Z."/>
            <person name="Liu W."/>
            <person name="Liu X."/>
            <person name="Perez L."/>
            <person name="Shen H."/>
            <person name="Wang Q."/>
            <person name="Watt J."/>
            <person name="Xi L."/>
            <person name="Xin Y."/>
            <person name="Zhou J."/>
            <person name="Deng J."/>
            <person name="Jiang H."/>
            <person name="Liu Y."/>
            <person name="Qu J."/>
            <person name="Song X.-Z."/>
            <person name="Zhang L."/>
            <person name="Villasana D."/>
            <person name="Johnson A."/>
            <person name="Liu J."/>
            <person name="Liyanage D."/>
            <person name="Lorensuhewa L."/>
            <person name="Robinson T."/>
            <person name="Song A."/>
            <person name="Song B.-B."/>
            <person name="Dinh H."/>
            <person name="Thornton R."/>
            <person name="Coyle M."/>
            <person name="Francisco L."/>
            <person name="Jackson L."/>
            <person name="Javaid M."/>
            <person name="Korchina V."/>
            <person name="Kovar C."/>
            <person name="Mata R."/>
            <person name="Mathew T."/>
            <person name="Ngo R."/>
            <person name="Nguyen L."/>
            <person name="Nguyen N."/>
            <person name="Okwuonu G."/>
            <person name="Ongeri F."/>
            <person name="Pham C."/>
            <person name="Simmons D."/>
            <person name="Wilczek-Boney K."/>
            <person name="Hale W."/>
            <person name="Jakkamsetti A."/>
            <person name="Pham P."/>
            <person name="Ruth R."/>
            <person name="San Lucas F."/>
            <person name="Warren J."/>
            <person name="Zhang J."/>
            <person name="Zhao Z."/>
            <person name="Zhou C."/>
            <person name="Zhu D."/>
            <person name="Lee S."/>
            <person name="Bess C."/>
            <person name="Blankenburg K."/>
            <person name="Forbes L."/>
            <person name="Fu Q."/>
            <person name="Gubbala S."/>
            <person name="Hirani K."/>
            <person name="Jayaseelan J.C."/>
            <person name="Lara F."/>
            <person name="Munidasa M."/>
            <person name="Palculict T."/>
            <person name="Patil S."/>
            <person name="Pu L.-L."/>
            <person name="Saada N."/>
            <person name="Tang L."/>
            <person name="Weissenberger G."/>
            <person name="Zhu Y."/>
            <person name="Hemphill L."/>
            <person name="Shang Y."/>
            <person name="Youmans B."/>
            <person name="Ayvaz T."/>
            <person name="Ross M."/>
            <person name="Santibanez J."/>
            <person name="Aqrawi P."/>
            <person name="Gross S."/>
            <person name="Joshi V."/>
            <person name="Fowler G."/>
            <person name="Nazareth L."/>
            <person name="Reid J."/>
            <person name="Worley K."/>
            <person name="Petrosino J."/>
            <person name="Highlander S."/>
            <person name="Gibbs R."/>
        </authorList>
    </citation>
    <scope>NUCLEOTIDE SEQUENCE [LARGE SCALE GENOMIC DNA]</scope>
    <source>
        <strain evidence="6">ATCC 17931 / CDC X599 / XDIA</strain>
    </source>
</reference>
<dbReference type="GO" id="GO:0071949">
    <property type="term" value="F:FAD binding"/>
    <property type="evidence" value="ECO:0007669"/>
    <property type="project" value="InterPro"/>
</dbReference>